<dbReference type="PANTHER" id="PTHR19327">
    <property type="entry name" value="GOLGIN"/>
    <property type="match status" value="1"/>
</dbReference>
<dbReference type="GO" id="GO:0005794">
    <property type="term" value="C:Golgi apparatus"/>
    <property type="evidence" value="ECO:0007669"/>
    <property type="project" value="TreeGrafter"/>
</dbReference>
<feature type="region of interest" description="Disordered" evidence="2">
    <location>
        <begin position="1032"/>
        <end position="1051"/>
    </location>
</feature>
<reference evidence="5" key="2">
    <citation type="submission" date="2020-10" db="UniProtKB">
        <authorList>
            <consortium name="WormBaseParasite"/>
        </authorList>
    </citation>
    <scope>IDENTIFICATION</scope>
</reference>
<dbReference type="Gene3D" id="1.20.58.60">
    <property type="match status" value="1"/>
</dbReference>
<dbReference type="Gene3D" id="1.10.220.60">
    <property type="entry name" value="GRIP domain"/>
    <property type="match status" value="1"/>
</dbReference>
<dbReference type="PANTHER" id="PTHR19327:SF0">
    <property type="entry name" value="GOLGIN SUBFAMILY A MEMBER 4"/>
    <property type="match status" value="1"/>
</dbReference>
<dbReference type="Proteomes" id="UP000492821">
    <property type="component" value="Unassembled WGS sequence"/>
</dbReference>
<feature type="coiled-coil region" evidence="1">
    <location>
        <begin position="721"/>
        <end position="975"/>
    </location>
</feature>
<evidence type="ECO:0000256" key="2">
    <source>
        <dbReference type="SAM" id="MobiDB-lite"/>
    </source>
</evidence>
<organism evidence="4 5">
    <name type="scientific">Panagrellus redivivus</name>
    <name type="common">Microworm</name>
    <dbReference type="NCBI Taxonomy" id="6233"/>
    <lineage>
        <taxon>Eukaryota</taxon>
        <taxon>Metazoa</taxon>
        <taxon>Ecdysozoa</taxon>
        <taxon>Nematoda</taxon>
        <taxon>Chromadorea</taxon>
        <taxon>Rhabditida</taxon>
        <taxon>Tylenchina</taxon>
        <taxon>Panagrolaimomorpha</taxon>
        <taxon>Panagrolaimoidea</taxon>
        <taxon>Panagrolaimidae</taxon>
        <taxon>Panagrellus</taxon>
    </lineage>
</organism>
<keyword evidence="4" id="KW-1185">Reference proteome</keyword>
<feature type="coiled-coil region" evidence="1">
    <location>
        <begin position="134"/>
        <end position="168"/>
    </location>
</feature>
<name>A0A7E4VNZ2_PANRE</name>
<feature type="region of interest" description="Disordered" evidence="2">
    <location>
        <begin position="83"/>
        <end position="115"/>
    </location>
</feature>
<reference evidence="4" key="1">
    <citation type="journal article" date="2013" name="Genetics">
        <title>The draft genome and transcriptome of Panagrellus redivivus are shaped by the harsh demands of a free-living lifestyle.</title>
        <authorList>
            <person name="Srinivasan J."/>
            <person name="Dillman A.R."/>
            <person name="Macchietto M.G."/>
            <person name="Heikkinen L."/>
            <person name="Lakso M."/>
            <person name="Fracchia K.M."/>
            <person name="Antoshechkin I."/>
            <person name="Mortazavi A."/>
            <person name="Wong G."/>
            <person name="Sternberg P.W."/>
        </authorList>
    </citation>
    <scope>NUCLEOTIDE SEQUENCE [LARGE SCALE GENOMIC DNA]</scope>
    <source>
        <strain evidence="4">MT8872</strain>
    </source>
</reference>
<accession>A0A7E4VNZ2</accession>
<feature type="domain" description="GRIP" evidence="3">
    <location>
        <begin position="1402"/>
        <end position="1454"/>
    </location>
</feature>
<proteinExistence type="predicted"/>
<dbReference type="Gene3D" id="1.10.287.1490">
    <property type="match status" value="1"/>
</dbReference>
<evidence type="ECO:0000313" key="5">
    <source>
        <dbReference type="WBParaSite" id="Pan_g22467.t1"/>
    </source>
</evidence>
<feature type="coiled-coil region" evidence="1">
    <location>
        <begin position="285"/>
        <end position="603"/>
    </location>
</feature>
<evidence type="ECO:0000313" key="4">
    <source>
        <dbReference type="Proteomes" id="UP000492821"/>
    </source>
</evidence>
<dbReference type="InterPro" id="IPR000237">
    <property type="entry name" value="GRIP_dom"/>
</dbReference>
<dbReference type="SUPFAM" id="SSF101283">
    <property type="entry name" value="GRIP domain"/>
    <property type="match status" value="1"/>
</dbReference>
<dbReference type="GO" id="GO:0048193">
    <property type="term" value="P:Golgi vesicle transport"/>
    <property type="evidence" value="ECO:0007669"/>
    <property type="project" value="TreeGrafter"/>
</dbReference>
<dbReference type="SMART" id="SM00755">
    <property type="entry name" value="Grip"/>
    <property type="match status" value="1"/>
</dbReference>
<feature type="coiled-coil region" evidence="1">
    <location>
        <begin position="208"/>
        <end position="258"/>
    </location>
</feature>
<protein>
    <submittedName>
        <fullName evidence="5">GRIP domain-containing protein</fullName>
    </submittedName>
</protein>
<dbReference type="PROSITE" id="PS50913">
    <property type="entry name" value="GRIP"/>
    <property type="match status" value="1"/>
</dbReference>
<sequence length="1465" mass="164572">MFKNLKEKLGADGISATASNLAQQIRTGASETGSDISSYTRKFLSAVQPEASTNPHNNVPDGLREESLISLDDDDATVSDGGFMQDTTTPDGGLDIQPARSTRSRSVRSNASVESTTESLSQVFSSVMKEFPALQSHKDRFNAVNANYNKLVKENEKLRLQLQNILTQTQDMSQKRIEGLVKERASLTTAIKEAGSSAGDTSKIEAMFKRFEETIQNQQVQIDRLKAENDKLQKQNGNEDVEKINAEWKGRIDRVNEDFGKKLSASEEKASLAIAQSKAESHALLQQKDQEIEKWINKCHVLEKTDSDANQNYEQKIKDLHHTISALEVEKADMVEKLSKAKQEGVKLVHEEEEKKREELVSQYEQKVADAEKQINELRERSSNLENLEKEVADLKALLNEKEAEATRVLATKNDETEALQQKIESLEAEFDAKDKRIKEAEEKIAELVKEAEDLKQTYAAAADKAKDTNEAAEELRTVVEDFEKKIAELNAEHENTQKELESAQEKSSQLEELLVHERKEVEDLKETVAKFDAERAEIERNALHQYHKDSDERTSNVQAQLDDLLVRIASLQESATEKEAELSGYRTQIEDLNRALTAKSKEILKEHFGDVEQNHFESLPLTAQVDYLMKATADKIHKLQEVTESQEHDKEGSAQETIEKQAAEIQKLDVELTSLVTVVADAKTILEKIDELRSEGEGEADLIKKLNDAVALIGENSIAVRTLTAEKEQRENEALQKETELAAAKAQLSELQVEFAVLQEKLDTANNRYDVMEKEKAEVQAKLESQIGEAQDKINKLLKLNEEVEQEKNDLVSKVQTIVGDLPEGVTVYDKLSELAESSEKLEETIAQSQEYAKANERLARENGEYQAEVEFITRTLEPLEIQGQLHEQIEALVERLKQKDEAIGELEASLKTLKEKDEFLEREISMLKDNQSAEADAEKTALTAALEETKTRIVDLESRNEMVTAALEDLRAHADLPKFVNAVVSTVAGDSEELRNHVSALVEKHLTAQKHSQNVEKQVVQLKEEVEAVSKEKDEKEQQHAGLQKSHDDLRTRYMEKEKVVEELNSQIAQLEVSLKKEQSENQSVIDQFDAQKSAAARDAAELNRLKNELEAKESTERSLTDKVAELEKQLNDAKVNAEQTINKERDTVQQELANVREQLASSEAATAKAVADLRAVEQRLKESDEKAVNAAALEAQLKQVQAELSLKEGDASLANKKVDLFEQEKISLQATVEQLQSALAETQAEIEKIREEKTALATQLQEVQVDRVQNETNTRKIKAVEKHIRDVCRNLEEKSIELEAAQAKIKELEQALSDAQTEDNGFSANDNAFHADLDEIDFLRGENENLRAENATLLAKLPKAPKNGANQSNGVEDPLEMRSVAKQQAAFNHESLSFIGENMGVAETEAEYLRNVIYNYMTGREMYGQQCVSLAKVIGQILKFTPQQQAEVLRKEESRVNHGWSA</sequence>
<dbReference type="GO" id="GO:0031267">
    <property type="term" value="F:small GTPase binding"/>
    <property type="evidence" value="ECO:0007669"/>
    <property type="project" value="TreeGrafter"/>
</dbReference>
<evidence type="ECO:0000256" key="1">
    <source>
        <dbReference type="SAM" id="Coils"/>
    </source>
</evidence>
<evidence type="ECO:0000259" key="3">
    <source>
        <dbReference type="PROSITE" id="PS50913"/>
    </source>
</evidence>
<dbReference type="Pfam" id="PF01465">
    <property type="entry name" value="GRIP"/>
    <property type="match status" value="1"/>
</dbReference>
<keyword evidence="1" id="KW-0175">Coiled coil</keyword>
<dbReference type="WBParaSite" id="Pan_g22467.t1">
    <property type="protein sequence ID" value="Pan_g22467.t1"/>
    <property type="gene ID" value="Pan_g22467"/>
</dbReference>